<name>A0ABY5R6T9_9HYPH</name>
<dbReference type="InterPro" id="IPR005674">
    <property type="entry name" value="CocE/Ser_esterase"/>
</dbReference>
<dbReference type="SUPFAM" id="SSF53474">
    <property type="entry name" value="alpha/beta-Hydrolases"/>
    <property type="match status" value="1"/>
</dbReference>
<protein>
    <submittedName>
        <fullName evidence="2">CocE/NonD family hydrolase</fullName>
    </submittedName>
</protein>
<gene>
    <name evidence="2" type="ORF">IHQ72_33780</name>
</gene>
<reference evidence="2" key="1">
    <citation type="submission" date="2020-09" db="EMBL/GenBank/DDBJ databases">
        <title>Rhizobia associated with sainfoin plants.</title>
        <authorList>
            <person name="Asharfi S."/>
            <person name="Kuzmanovic N."/>
            <person name="Bunk B."/>
            <person name="Sproeer C."/>
            <person name="Becker M."/>
            <person name="Thuenen T."/>
        </authorList>
    </citation>
    <scope>NUCLEOTIDE SEQUENCE</scope>
    <source>
        <strain evidence="2">OM4</strain>
    </source>
</reference>
<proteinExistence type="predicted"/>
<dbReference type="GO" id="GO:0016787">
    <property type="term" value="F:hydrolase activity"/>
    <property type="evidence" value="ECO:0007669"/>
    <property type="project" value="UniProtKB-KW"/>
</dbReference>
<dbReference type="InterPro" id="IPR029058">
    <property type="entry name" value="AB_hydrolase_fold"/>
</dbReference>
<dbReference type="Pfam" id="PF02129">
    <property type="entry name" value="Peptidase_S15"/>
    <property type="match status" value="1"/>
</dbReference>
<keyword evidence="3" id="KW-1185">Reference proteome</keyword>
<evidence type="ECO:0000313" key="3">
    <source>
        <dbReference type="Proteomes" id="UP001058098"/>
    </source>
</evidence>
<dbReference type="InterPro" id="IPR000383">
    <property type="entry name" value="Xaa-Pro-like_dom"/>
</dbReference>
<evidence type="ECO:0000313" key="2">
    <source>
        <dbReference type="EMBL" id="UVC19240.1"/>
    </source>
</evidence>
<sequence>MLAVTQDDAVEAIEWITRQAWCSGSVGMIGISWGGFSALQVAARRPKGLKAIITHCSTDDRYADDGKYMGGCLLNETVVWGACCSVQMAQSPDPEIVGQERWRAIWMDQLENARPTFFDWLTHQRGGDFWKQGSVCEDYGAIDCAVFATGAWNDGYSNVIFRLLSKLKGVADSDEAAPLFRYDCAPRIPI</sequence>
<evidence type="ECO:0000259" key="1">
    <source>
        <dbReference type="Pfam" id="PF02129"/>
    </source>
</evidence>
<accession>A0ABY5R6T9</accession>
<keyword evidence="2" id="KW-0378">Hydrolase</keyword>
<organism evidence="2 3">
    <name type="scientific">Mesorhizobium onobrychidis</name>
    <dbReference type="NCBI Taxonomy" id="2775404"/>
    <lineage>
        <taxon>Bacteria</taxon>
        <taxon>Pseudomonadati</taxon>
        <taxon>Pseudomonadota</taxon>
        <taxon>Alphaproteobacteria</taxon>
        <taxon>Hyphomicrobiales</taxon>
        <taxon>Phyllobacteriaceae</taxon>
        <taxon>Mesorhizobium</taxon>
    </lineage>
</organism>
<feature type="domain" description="Xaa-Pro dipeptidyl-peptidase-like" evidence="1">
    <location>
        <begin position="6"/>
        <end position="169"/>
    </location>
</feature>
<dbReference type="EMBL" id="CP062229">
    <property type="protein sequence ID" value="UVC19240.1"/>
    <property type="molecule type" value="Genomic_DNA"/>
</dbReference>
<dbReference type="NCBIfam" id="TIGR00976">
    <property type="entry name" value="CocE_NonD"/>
    <property type="match status" value="1"/>
</dbReference>
<dbReference type="Gene3D" id="3.40.50.1820">
    <property type="entry name" value="alpha/beta hydrolase"/>
    <property type="match status" value="1"/>
</dbReference>
<dbReference type="Proteomes" id="UP001058098">
    <property type="component" value="Chromosome"/>
</dbReference>